<dbReference type="PANTHER" id="PTHR41339:SF1">
    <property type="entry name" value="SECRETED PROTEIN"/>
    <property type="match status" value="1"/>
</dbReference>
<dbReference type="PROSITE" id="PS51257">
    <property type="entry name" value="PROKAR_LIPOPROTEIN"/>
    <property type="match status" value="1"/>
</dbReference>
<protein>
    <recommendedName>
        <fullName evidence="4">T9SS C-terminal target domain-containing protein</fullName>
    </recommendedName>
</protein>
<dbReference type="AlphaFoldDB" id="A0A512B2C1"/>
<dbReference type="Proteomes" id="UP000321532">
    <property type="component" value="Unassembled WGS sequence"/>
</dbReference>
<name>A0A512B2C1_9BACT</name>
<keyword evidence="3" id="KW-1185">Reference proteome</keyword>
<dbReference type="PANTHER" id="PTHR41339">
    <property type="entry name" value="LIPL48"/>
    <property type="match status" value="1"/>
</dbReference>
<comment type="caution">
    <text evidence="2">The sequence shown here is derived from an EMBL/GenBank/DDBJ whole genome shotgun (WGS) entry which is preliminary data.</text>
</comment>
<evidence type="ECO:0000313" key="2">
    <source>
        <dbReference type="EMBL" id="GEO06111.1"/>
    </source>
</evidence>
<organism evidence="2 3">
    <name type="scientific">Adhaeribacter aerolatus</name>
    <dbReference type="NCBI Taxonomy" id="670289"/>
    <lineage>
        <taxon>Bacteria</taxon>
        <taxon>Pseudomonadati</taxon>
        <taxon>Bacteroidota</taxon>
        <taxon>Cytophagia</taxon>
        <taxon>Cytophagales</taxon>
        <taxon>Hymenobacteraceae</taxon>
        <taxon>Adhaeribacter</taxon>
    </lineage>
</organism>
<evidence type="ECO:0000256" key="1">
    <source>
        <dbReference type="SAM" id="SignalP"/>
    </source>
</evidence>
<reference evidence="2 3" key="1">
    <citation type="submission" date="2019-07" db="EMBL/GenBank/DDBJ databases">
        <title>Whole genome shotgun sequence of Adhaeribacter aerolatus NBRC 106133.</title>
        <authorList>
            <person name="Hosoyama A."/>
            <person name="Uohara A."/>
            <person name="Ohji S."/>
            <person name="Ichikawa N."/>
        </authorList>
    </citation>
    <scope>NUCLEOTIDE SEQUENCE [LARGE SCALE GENOMIC DNA]</scope>
    <source>
        <strain evidence="2 3">NBRC 106133</strain>
    </source>
</reference>
<dbReference type="EMBL" id="BJYS01000031">
    <property type="protein sequence ID" value="GEO06111.1"/>
    <property type="molecule type" value="Genomic_DNA"/>
</dbReference>
<sequence length="429" mass="44864">MKKLSNLFFGFLAVIAFSCDDNSSTDPQPVTKSEQELKGSITQNTTLKANTTYSLSGFVYVEDGATLTIEPGTLIKGGPKAGKGTLIIKRGAKIMAEGTKEKPIVFTSSQPKGSRAPGDWGGLVITGKARHNQASDPVIEGGPDARYGGTNDDDNSGVLKYVRIEFAGVALEQDKEINGLTMGAVGSGTQIDYVQVSYGGDDAFEWFGGTVSPKHLIAYKTTDDMFDTDFGFTGKVQYALGISDPNLSDLAGASNGFESDNDAAGSTNQPLTTGAFSNVTLVGPITPGSGQKFGQGAHLKKGTSLSIYNSVISGWAKAITIDGTSSEGYATNGKLNIKNTVAVGTVGKTGSSDFDANAWFTTAAFNNQVKTQTELGLGKAAPFLPATGSLLLTGGANVNGFENTNYRGAFGNANWTEGWANFDPQNTDY</sequence>
<dbReference type="OrthoDB" id="1521716at2"/>
<gene>
    <name evidence="2" type="ORF">AAE02nite_37750</name>
</gene>
<evidence type="ECO:0008006" key="4">
    <source>
        <dbReference type="Google" id="ProtNLM"/>
    </source>
</evidence>
<proteinExistence type="predicted"/>
<feature type="chain" id="PRO_5021740318" description="T9SS C-terminal target domain-containing protein" evidence="1">
    <location>
        <begin position="19"/>
        <end position="429"/>
    </location>
</feature>
<feature type="signal peptide" evidence="1">
    <location>
        <begin position="1"/>
        <end position="18"/>
    </location>
</feature>
<dbReference type="RefSeq" id="WP_146901485.1">
    <property type="nucleotide sequence ID" value="NZ_BJYS01000031.1"/>
</dbReference>
<accession>A0A512B2C1</accession>
<evidence type="ECO:0000313" key="3">
    <source>
        <dbReference type="Proteomes" id="UP000321532"/>
    </source>
</evidence>
<keyword evidence="1" id="KW-0732">Signal</keyword>